<name>A0ABP9C924_9GAMM</name>
<keyword evidence="3" id="KW-1185">Reference proteome</keyword>
<dbReference type="RefSeq" id="WP_345304851.1">
    <property type="nucleotide sequence ID" value="NZ_BAABJE010000030.1"/>
</dbReference>
<sequence>MSATRAAAAVNRFGLGAMPGELAAAGDPRGTLHAQLRRRPDLSPFAGLPDSLEILETQNEYRLQRRQMRDRKPATPSPAGAADRNAAAEDDIERNPMQQAIRRAAGDDLALRYRIAATTDMPFVERLVRFWSNHFAISIDKNQNRLLAAPMEREAIRPHVLGNFADLLTAVETHPGMLLYLDNAASVGDDSMLVRRLARRDSKRRLGLNENLAREVLELHTLGVDGGYAQQDVIELARAITGWSTPLPREMQQGQARSAFVFRAGAHEPGARTVLGKRYAEGGEAQGRAVLRDLAMHPATARHLGFKLARHFVADAPPPALVDAMAAAYLRSGGALTALYGAMIDHEASWSADARKFKTPEDFVISTMRAGGLRLDRQPRVLLRLLTSLGQPTFTPRSPAGFPDTAADWASGDALRKRLQAAAALAGQVQGRGKPFDLAVEALGAEAVQGAFADALRRAGSPQEGFALLFSSPAFQWRV</sequence>
<proteinExistence type="predicted"/>
<evidence type="ECO:0000313" key="3">
    <source>
        <dbReference type="Proteomes" id="UP001499959"/>
    </source>
</evidence>
<comment type="caution">
    <text evidence="2">The sequence shown here is derived from an EMBL/GenBank/DDBJ whole genome shotgun (WGS) entry which is preliminary data.</text>
</comment>
<feature type="region of interest" description="Disordered" evidence="1">
    <location>
        <begin position="63"/>
        <end position="95"/>
    </location>
</feature>
<evidence type="ECO:0000256" key="1">
    <source>
        <dbReference type="SAM" id="MobiDB-lite"/>
    </source>
</evidence>
<gene>
    <name evidence="2" type="ORF">GCM10023307_36950</name>
</gene>
<evidence type="ECO:0000313" key="2">
    <source>
        <dbReference type="EMBL" id="GAA4806860.1"/>
    </source>
</evidence>
<dbReference type="Pfam" id="PF08811">
    <property type="entry name" value="DUF1800"/>
    <property type="match status" value="1"/>
</dbReference>
<dbReference type="Proteomes" id="UP001499959">
    <property type="component" value="Unassembled WGS sequence"/>
</dbReference>
<dbReference type="EMBL" id="BAABJE010000030">
    <property type="protein sequence ID" value="GAA4806860.1"/>
    <property type="molecule type" value="Genomic_DNA"/>
</dbReference>
<organism evidence="2 3">
    <name type="scientific">Lysobacter hankyongensis</name>
    <dbReference type="NCBI Taxonomy" id="1176535"/>
    <lineage>
        <taxon>Bacteria</taxon>
        <taxon>Pseudomonadati</taxon>
        <taxon>Pseudomonadota</taxon>
        <taxon>Gammaproteobacteria</taxon>
        <taxon>Lysobacterales</taxon>
        <taxon>Lysobacteraceae</taxon>
        <taxon>Lysobacter</taxon>
    </lineage>
</organism>
<protein>
    <submittedName>
        <fullName evidence="2">DUF1800 family protein</fullName>
    </submittedName>
</protein>
<accession>A0ABP9C924</accession>
<reference evidence="3" key="1">
    <citation type="journal article" date="2019" name="Int. J. Syst. Evol. Microbiol.">
        <title>The Global Catalogue of Microorganisms (GCM) 10K type strain sequencing project: providing services to taxonomists for standard genome sequencing and annotation.</title>
        <authorList>
            <consortium name="The Broad Institute Genomics Platform"/>
            <consortium name="The Broad Institute Genome Sequencing Center for Infectious Disease"/>
            <person name="Wu L."/>
            <person name="Ma J."/>
        </authorList>
    </citation>
    <scope>NUCLEOTIDE SEQUENCE [LARGE SCALE GENOMIC DNA]</scope>
    <source>
        <strain evidence="3">JCM 18204</strain>
    </source>
</reference>
<dbReference type="InterPro" id="IPR014917">
    <property type="entry name" value="DUF1800"/>
</dbReference>